<dbReference type="PRINTS" id="PR00035">
    <property type="entry name" value="HTHGNTR"/>
</dbReference>
<dbReference type="InterPro" id="IPR000524">
    <property type="entry name" value="Tscrpt_reg_HTH_GntR"/>
</dbReference>
<evidence type="ECO:0000256" key="1">
    <source>
        <dbReference type="ARBA" id="ARBA00023015"/>
    </source>
</evidence>
<dbReference type="PROSITE" id="PS50949">
    <property type="entry name" value="HTH_GNTR"/>
    <property type="match status" value="1"/>
</dbReference>
<protein>
    <submittedName>
        <fullName evidence="6">GntR family transcriptional regulator</fullName>
    </submittedName>
</protein>
<dbReference type="RefSeq" id="WP_264226681.1">
    <property type="nucleotide sequence ID" value="NZ_CP107716.1"/>
</dbReference>
<dbReference type="SMART" id="SM00345">
    <property type="entry name" value="HTH_GNTR"/>
    <property type="match status" value="1"/>
</dbReference>
<feature type="region of interest" description="Disordered" evidence="4">
    <location>
        <begin position="1"/>
        <end position="21"/>
    </location>
</feature>
<dbReference type="EMBL" id="CP107716">
    <property type="protein sequence ID" value="UYQ73092.1"/>
    <property type="molecule type" value="Genomic_DNA"/>
</dbReference>
<keyword evidence="3" id="KW-0804">Transcription</keyword>
<dbReference type="Pfam" id="PF00392">
    <property type="entry name" value="GntR"/>
    <property type="match status" value="1"/>
</dbReference>
<keyword evidence="2" id="KW-0238">DNA-binding</keyword>
<evidence type="ECO:0000313" key="7">
    <source>
        <dbReference type="Proteomes" id="UP001163882"/>
    </source>
</evidence>
<dbReference type="InterPro" id="IPR036388">
    <property type="entry name" value="WH-like_DNA-bd_sf"/>
</dbReference>
<name>A0ABY6IUJ3_9HYPH</name>
<dbReference type="SUPFAM" id="SSF46785">
    <property type="entry name" value="Winged helix' DNA-binding domain"/>
    <property type="match status" value="1"/>
</dbReference>
<dbReference type="Proteomes" id="UP001163882">
    <property type="component" value="Chromosome"/>
</dbReference>
<dbReference type="PANTHER" id="PTHR43537:SF5">
    <property type="entry name" value="UXU OPERON TRANSCRIPTIONAL REGULATOR"/>
    <property type="match status" value="1"/>
</dbReference>
<reference evidence="6" key="1">
    <citation type="submission" date="2022-10" db="EMBL/GenBank/DDBJ databases">
        <title>YIM 151497 complete genome.</title>
        <authorList>
            <person name="Chen X."/>
        </authorList>
    </citation>
    <scope>NUCLEOTIDE SEQUENCE</scope>
    <source>
        <strain evidence="6">YIM 151497</strain>
    </source>
</reference>
<dbReference type="Gene3D" id="1.20.120.530">
    <property type="entry name" value="GntR ligand-binding domain-like"/>
    <property type="match status" value="1"/>
</dbReference>
<evidence type="ECO:0000313" key="6">
    <source>
        <dbReference type="EMBL" id="UYQ73092.1"/>
    </source>
</evidence>
<dbReference type="InterPro" id="IPR008920">
    <property type="entry name" value="TF_FadR/GntR_C"/>
</dbReference>
<sequence length="232" mass="26272">MEANSITQTRTEKAGGSSTRSAYATIKRKIMDNEFAPGMQMPEQQLADYLGLSRTPVREALIRLAQEGLIEVIPRHGMRVLPVSVADMKEIYEVLVSLEPMATELLAKRRPDEKEMSRLIEACAEMEAALEADDLQTWAKADEKFHFELVQLCGNRRLASMVMGVWEQSHRARMITLRMRPKPYESTREHRAVVEAILAGDAAQARELYRQHRSKAANAMISIIEQMGMSQL</sequence>
<feature type="domain" description="HTH gntR-type" evidence="5">
    <location>
        <begin position="16"/>
        <end position="83"/>
    </location>
</feature>
<dbReference type="CDD" id="cd07377">
    <property type="entry name" value="WHTH_GntR"/>
    <property type="match status" value="1"/>
</dbReference>
<evidence type="ECO:0000256" key="3">
    <source>
        <dbReference type="ARBA" id="ARBA00023163"/>
    </source>
</evidence>
<keyword evidence="7" id="KW-1185">Reference proteome</keyword>
<dbReference type="InterPro" id="IPR011711">
    <property type="entry name" value="GntR_C"/>
</dbReference>
<dbReference type="Gene3D" id="1.10.10.10">
    <property type="entry name" value="Winged helix-like DNA-binding domain superfamily/Winged helix DNA-binding domain"/>
    <property type="match status" value="1"/>
</dbReference>
<dbReference type="SUPFAM" id="SSF48008">
    <property type="entry name" value="GntR ligand-binding domain-like"/>
    <property type="match status" value="1"/>
</dbReference>
<proteinExistence type="predicted"/>
<gene>
    <name evidence="6" type="ORF">OF122_04840</name>
</gene>
<evidence type="ECO:0000256" key="4">
    <source>
        <dbReference type="SAM" id="MobiDB-lite"/>
    </source>
</evidence>
<dbReference type="Pfam" id="PF07729">
    <property type="entry name" value="FCD"/>
    <property type="match status" value="1"/>
</dbReference>
<dbReference type="SMART" id="SM00895">
    <property type="entry name" value="FCD"/>
    <property type="match status" value="1"/>
</dbReference>
<accession>A0ABY6IUJ3</accession>
<organism evidence="6 7">
    <name type="scientific">Pelagibacterium flavum</name>
    <dbReference type="NCBI Taxonomy" id="2984530"/>
    <lineage>
        <taxon>Bacteria</taxon>
        <taxon>Pseudomonadati</taxon>
        <taxon>Pseudomonadota</taxon>
        <taxon>Alphaproteobacteria</taxon>
        <taxon>Hyphomicrobiales</taxon>
        <taxon>Devosiaceae</taxon>
        <taxon>Pelagibacterium</taxon>
    </lineage>
</organism>
<evidence type="ECO:0000256" key="2">
    <source>
        <dbReference type="ARBA" id="ARBA00023125"/>
    </source>
</evidence>
<dbReference type="InterPro" id="IPR036390">
    <property type="entry name" value="WH_DNA-bd_sf"/>
</dbReference>
<dbReference type="PANTHER" id="PTHR43537">
    <property type="entry name" value="TRANSCRIPTIONAL REGULATOR, GNTR FAMILY"/>
    <property type="match status" value="1"/>
</dbReference>
<evidence type="ECO:0000259" key="5">
    <source>
        <dbReference type="PROSITE" id="PS50949"/>
    </source>
</evidence>
<keyword evidence="1" id="KW-0805">Transcription regulation</keyword>